<dbReference type="Pfam" id="PF13621">
    <property type="entry name" value="Cupin_8"/>
    <property type="match status" value="1"/>
</dbReference>
<organism evidence="2 3">
    <name type="scientific">Roseateles oligotrophus</name>
    <dbReference type="NCBI Taxonomy" id="1769250"/>
    <lineage>
        <taxon>Bacteria</taxon>
        <taxon>Pseudomonadati</taxon>
        <taxon>Pseudomonadota</taxon>
        <taxon>Betaproteobacteria</taxon>
        <taxon>Burkholderiales</taxon>
        <taxon>Sphaerotilaceae</taxon>
        <taxon>Roseateles</taxon>
    </lineage>
</organism>
<protein>
    <submittedName>
        <fullName evidence="2">Cupin-like domain-containing protein</fullName>
    </submittedName>
</protein>
<dbReference type="Gene3D" id="2.60.120.650">
    <property type="entry name" value="Cupin"/>
    <property type="match status" value="1"/>
</dbReference>
<proteinExistence type="predicted"/>
<dbReference type="SMART" id="SM00558">
    <property type="entry name" value="JmjC"/>
    <property type="match status" value="1"/>
</dbReference>
<sequence length="337" mass="37383">MTRPMRERSDVRADALPADLLQSTEPVLLRGLVRHWPMVQAAQQSDQHFCDYLRGFGSAGADTKVGLWRGAPEIDGRFFYNADFSGFNYRREIAGFGALLDELLAQKNSPLPPALYLGSTELDGSFPGLRRANDLPLNVADPLVSLWLGNRVRVAAHFDLPDNLACVVAGRRRFTLFPPEQVGNLYIGPLDLTPAGQAISLVDIAKPDFDRFPRYAQALEQAQTVELAAGDAVFIPSLWWHAVEALEPISALVNFWWRQSPAFMDPPINTLMLALMTLRDLPPAQRQAWAALFDHYVFKAGESTAAHIPPAAQGVLAPITSDRARHLRSVLLNRLNR</sequence>
<keyword evidence="3" id="KW-1185">Reference proteome</keyword>
<dbReference type="EMBL" id="JAJIRN010000009">
    <property type="protein sequence ID" value="MCV2370453.1"/>
    <property type="molecule type" value="Genomic_DNA"/>
</dbReference>
<evidence type="ECO:0000259" key="1">
    <source>
        <dbReference type="PROSITE" id="PS51184"/>
    </source>
</evidence>
<dbReference type="PANTHER" id="PTHR12461:SF105">
    <property type="entry name" value="HYPOXIA-INDUCIBLE FACTOR 1-ALPHA INHIBITOR"/>
    <property type="match status" value="1"/>
</dbReference>
<evidence type="ECO:0000313" key="2">
    <source>
        <dbReference type="EMBL" id="MCV2370453.1"/>
    </source>
</evidence>
<name>A0ABT2YK78_9BURK</name>
<gene>
    <name evidence="2" type="ORF">LNV07_20420</name>
</gene>
<reference evidence="2 3" key="1">
    <citation type="submission" date="2021-11" db="EMBL/GenBank/DDBJ databases">
        <authorList>
            <person name="Liang Q."/>
            <person name="Mou H."/>
            <person name="Liu Z."/>
        </authorList>
    </citation>
    <scope>NUCLEOTIDE SEQUENCE [LARGE SCALE GENOMIC DNA]</scope>
    <source>
        <strain evidence="2 3">CHU3</strain>
    </source>
</reference>
<evidence type="ECO:0000313" key="3">
    <source>
        <dbReference type="Proteomes" id="UP001209701"/>
    </source>
</evidence>
<dbReference type="SUPFAM" id="SSF51197">
    <property type="entry name" value="Clavaminate synthase-like"/>
    <property type="match status" value="1"/>
</dbReference>
<dbReference type="Proteomes" id="UP001209701">
    <property type="component" value="Unassembled WGS sequence"/>
</dbReference>
<comment type="caution">
    <text evidence="2">The sequence shown here is derived from an EMBL/GenBank/DDBJ whole genome shotgun (WGS) entry which is preliminary data.</text>
</comment>
<dbReference type="PANTHER" id="PTHR12461">
    <property type="entry name" value="HYPOXIA-INDUCIBLE FACTOR 1 ALPHA INHIBITOR-RELATED"/>
    <property type="match status" value="1"/>
</dbReference>
<accession>A0ABT2YK78</accession>
<dbReference type="InterPro" id="IPR041667">
    <property type="entry name" value="Cupin_8"/>
</dbReference>
<dbReference type="PROSITE" id="PS51184">
    <property type="entry name" value="JMJC"/>
    <property type="match status" value="1"/>
</dbReference>
<feature type="domain" description="JmjC" evidence="1">
    <location>
        <begin position="115"/>
        <end position="272"/>
    </location>
</feature>
<dbReference type="RefSeq" id="WP_263573037.1">
    <property type="nucleotide sequence ID" value="NZ_JAJIRN010000009.1"/>
</dbReference>
<dbReference type="InterPro" id="IPR003347">
    <property type="entry name" value="JmjC_dom"/>
</dbReference>